<accession>A0A1Q4LFX7</accession>
<evidence type="ECO:0000313" key="2">
    <source>
        <dbReference type="Proteomes" id="UP000186535"/>
    </source>
</evidence>
<dbReference type="Proteomes" id="UP000186535">
    <property type="component" value="Unassembled WGS sequence"/>
</dbReference>
<gene>
    <name evidence="1" type="ORF">BJR07_04070</name>
</gene>
<dbReference type="AlphaFoldDB" id="A0A1Q4LFX7"/>
<reference evidence="1 2" key="1">
    <citation type="submission" date="2016-11" db="EMBL/GenBank/DDBJ databases">
        <title>Identification of Bacillus cereus isolated from egg-white.</title>
        <authorList>
            <person name="Soni A."/>
            <person name="Oey I."/>
            <person name="Silcock P."/>
            <person name="Bremer P."/>
        </authorList>
    </citation>
    <scope>NUCLEOTIDE SEQUENCE [LARGE SCALE GENOMIC DNA]</scope>
    <source>
        <strain evidence="1 2">NZAS03</strain>
    </source>
</reference>
<proteinExistence type="predicted"/>
<sequence>MVVKDIIILNMKNKKIRLSHMMVEFFIIGRFLIPNNDCGEGGRASSRTIAKMKNYREKRKGRAGYNV</sequence>
<evidence type="ECO:0000313" key="1">
    <source>
        <dbReference type="EMBL" id="OKA41101.1"/>
    </source>
</evidence>
<comment type="caution">
    <text evidence="1">The sequence shown here is derived from an EMBL/GenBank/DDBJ whole genome shotgun (WGS) entry which is preliminary data.</text>
</comment>
<protein>
    <submittedName>
        <fullName evidence="1">Uncharacterized protein</fullName>
    </submittedName>
</protein>
<name>A0A1Q4LFX7_BACCE</name>
<organism evidence="1 2">
    <name type="scientific">Bacillus cereus</name>
    <dbReference type="NCBI Taxonomy" id="1396"/>
    <lineage>
        <taxon>Bacteria</taxon>
        <taxon>Bacillati</taxon>
        <taxon>Bacillota</taxon>
        <taxon>Bacilli</taxon>
        <taxon>Bacillales</taxon>
        <taxon>Bacillaceae</taxon>
        <taxon>Bacillus</taxon>
        <taxon>Bacillus cereus group</taxon>
    </lineage>
</organism>
<dbReference type="EMBL" id="MPON01000001">
    <property type="protein sequence ID" value="OKA41101.1"/>
    <property type="molecule type" value="Genomic_DNA"/>
</dbReference>